<sequence length="258" mass="29905">MRAVWLLLAVMLPAAVVAQDVTDRALDESEALMRDAQGSQQRIEQLDDATREALLRYREAVQQREQLGEYNTRLGDMVAAQQAELESLEGQLSSIEDTQRELLPLMQRMLDSLEQFVALDLPFLPEERGERIDQLRDLMLRSDVSVAEKYRRLIEAYQIESDYGRTLEAWRGSLEQGDSVRVVDYLRLGRVMFFYQSLDGREQGYWDAENQAWAPLPNEYRRTMEQGMRMARQQQTPMMLRLPLPPVSEQSSSQESQP</sequence>
<accession>A0A7V7KTN5</accession>
<feature type="signal peptide" evidence="1">
    <location>
        <begin position="1"/>
        <end position="18"/>
    </location>
</feature>
<keyword evidence="3" id="KW-1185">Reference proteome</keyword>
<dbReference type="Pfam" id="PF11932">
    <property type="entry name" value="DUF3450"/>
    <property type="match status" value="1"/>
</dbReference>
<evidence type="ECO:0000313" key="2">
    <source>
        <dbReference type="EMBL" id="KAA0690109.1"/>
    </source>
</evidence>
<feature type="chain" id="PRO_5030896534" evidence="1">
    <location>
        <begin position="19"/>
        <end position="258"/>
    </location>
</feature>
<organism evidence="2 3">
    <name type="scientific">Halopseudomonas laoshanensis</name>
    <dbReference type="NCBI Taxonomy" id="2268758"/>
    <lineage>
        <taxon>Bacteria</taxon>
        <taxon>Pseudomonadati</taxon>
        <taxon>Pseudomonadota</taxon>
        <taxon>Gammaproteobacteria</taxon>
        <taxon>Pseudomonadales</taxon>
        <taxon>Pseudomonadaceae</taxon>
        <taxon>Halopseudomonas</taxon>
    </lineage>
</organism>
<gene>
    <name evidence="2" type="ORF">DT594_18340</name>
</gene>
<evidence type="ECO:0000256" key="1">
    <source>
        <dbReference type="SAM" id="SignalP"/>
    </source>
</evidence>
<dbReference type="InterPro" id="IPR016866">
    <property type="entry name" value="UCP028069"/>
</dbReference>
<name>A0A7V7KTN5_9GAMM</name>
<dbReference type="Proteomes" id="UP000463138">
    <property type="component" value="Unassembled WGS sequence"/>
</dbReference>
<keyword evidence="1" id="KW-0732">Signal</keyword>
<dbReference type="EMBL" id="QOVF01000011">
    <property type="protein sequence ID" value="KAA0690109.1"/>
    <property type="molecule type" value="Genomic_DNA"/>
</dbReference>
<comment type="caution">
    <text evidence="2">The sequence shown here is derived from an EMBL/GenBank/DDBJ whole genome shotgun (WGS) entry which is preliminary data.</text>
</comment>
<dbReference type="PIRSF" id="PIRSF028069">
    <property type="entry name" value="UCP028069"/>
    <property type="match status" value="1"/>
</dbReference>
<dbReference type="RefSeq" id="WP_149334541.1">
    <property type="nucleotide sequence ID" value="NZ_QOVF01000011.1"/>
</dbReference>
<dbReference type="AlphaFoldDB" id="A0A7V7KTN5"/>
<reference evidence="2 3" key="1">
    <citation type="submission" date="2018-07" db="EMBL/GenBank/DDBJ databases">
        <title>Pseudomonas laoshanensis sp. nov., isolated from soil.</title>
        <authorList>
            <person name="Sun J."/>
            <person name="Yu L."/>
            <person name="Wang M."/>
            <person name="Zhang C."/>
        </authorList>
    </citation>
    <scope>NUCLEOTIDE SEQUENCE [LARGE SCALE GENOMIC DNA]</scope>
    <source>
        <strain evidence="2 3">Y22</strain>
    </source>
</reference>
<protein>
    <submittedName>
        <fullName evidence="2">DUF3450 domain-containing protein</fullName>
    </submittedName>
</protein>
<dbReference type="OrthoDB" id="5880116at2"/>
<evidence type="ECO:0000313" key="3">
    <source>
        <dbReference type="Proteomes" id="UP000463138"/>
    </source>
</evidence>
<proteinExistence type="predicted"/>